<dbReference type="Proteomes" id="UP000186609">
    <property type="component" value="Chromosome"/>
</dbReference>
<dbReference type="RefSeq" id="WP_076198408.1">
    <property type="nucleotide sequence ID" value="NZ_CP019236.1"/>
</dbReference>
<dbReference type="EMBL" id="CP019236">
    <property type="protein sequence ID" value="APW37177.1"/>
    <property type="molecule type" value="Genomic_DNA"/>
</dbReference>
<protein>
    <submittedName>
        <fullName evidence="1">Uncharacterized protein</fullName>
    </submittedName>
</protein>
<dbReference type="STRING" id="1842727.RD110_08160"/>
<name>A0A1P8JTU8_9BURK</name>
<gene>
    <name evidence="1" type="ORF">RD110_08160</name>
</gene>
<organism evidence="1 2">
    <name type="scientific">Rhodoferax koreensis</name>
    <dbReference type="NCBI Taxonomy" id="1842727"/>
    <lineage>
        <taxon>Bacteria</taxon>
        <taxon>Pseudomonadati</taxon>
        <taxon>Pseudomonadota</taxon>
        <taxon>Betaproteobacteria</taxon>
        <taxon>Burkholderiales</taxon>
        <taxon>Comamonadaceae</taxon>
        <taxon>Rhodoferax</taxon>
    </lineage>
</organism>
<evidence type="ECO:0000313" key="1">
    <source>
        <dbReference type="EMBL" id="APW37177.1"/>
    </source>
</evidence>
<dbReference type="OrthoDB" id="9852399at2"/>
<evidence type="ECO:0000313" key="2">
    <source>
        <dbReference type="Proteomes" id="UP000186609"/>
    </source>
</evidence>
<reference evidence="1 2" key="1">
    <citation type="submission" date="2017-01" db="EMBL/GenBank/DDBJ databases">
        <authorList>
            <person name="Mah S.A."/>
            <person name="Swanson W.J."/>
            <person name="Moy G.W."/>
            <person name="Vacquier V.D."/>
        </authorList>
    </citation>
    <scope>NUCLEOTIDE SEQUENCE [LARGE SCALE GENOMIC DNA]</scope>
    <source>
        <strain evidence="1 2">DCY110</strain>
    </source>
</reference>
<sequence>MHWHAESITVTLRGFKDGDSYENRDKFPVVATAQLLGGKRAFISAFLRDGTQIHRIEKADWLALGVMLREQFGIEKIETERHTKPKTFATGPAPLS</sequence>
<keyword evidence="2" id="KW-1185">Reference proteome</keyword>
<accession>A0A1P8JTU8</accession>
<dbReference type="AlphaFoldDB" id="A0A1P8JTU8"/>
<proteinExistence type="predicted"/>
<dbReference type="KEGG" id="rhy:RD110_08160"/>